<dbReference type="RefSeq" id="WP_044887940.1">
    <property type="nucleotide sequence ID" value="NZ_JYFN01000066.1"/>
</dbReference>
<dbReference type="AlphaFoldDB" id="A0A0D8B7U7"/>
<dbReference type="Gene3D" id="3.90.226.10">
    <property type="entry name" value="2-enoyl-CoA Hydratase, Chain A, domain 1"/>
    <property type="match status" value="1"/>
</dbReference>
<reference evidence="2" key="1">
    <citation type="submission" date="2015-02" db="EMBL/GenBank/DDBJ databases">
        <title>Draft Genome of Frankia sp. CpI1-S.</title>
        <authorList>
            <person name="Oshone R.T."/>
            <person name="Ngom M."/>
            <person name="Ghodhbane-Gtari F."/>
            <person name="Gtari M."/>
            <person name="Morris K."/>
            <person name="Thomas K."/>
            <person name="Sen A."/>
            <person name="Tisa L.S."/>
        </authorList>
    </citation>
    <scope>NUCLEOTIDE SEQUENCE [LARGE SCALE GENOMIC DNA]</scope>
    <source>
        <strain evidence="2">CpI1-S</strain>
    </source>
</reference>
<evidence type="ECO:0000313" key="1">
    <source>
        <dbReference type="EMBL" id="KJE20241.1"/>
    </source>
</evidence>
<dbReference type="OrthoDB" id="9774843at2"/>
<dbReference type="InterPro" id="IPR029045">
    <property type="entry name" value="ClpP/crotonase-like_dom_sf"/>
</dbReference>
<dbReference type="Proteomes" id="UP000032545">
    <property type="component" value="Unassembled WGS sequence"/>
</dbReference>
<protein>
    <submittedName>
        <fullName evidence="1">Enoyl-CoA hydratase/carnithine racemase</fullName>
        <ecNumber evidence="1">4.2.1.17</ecNumber>
    </submittedName>
</protein>
<reference evidence="1 2" key="2">
    <citation type="journal article" date="2016" name="Genome Announc.">
        <title>Permanent Draft Genome Sequences for Two Variants of Frankia sp. Strain CpI1, the First Frankia Strain Isolated from Root Nodules of Comptonia peregrina.</title>
        <authorList>
            <person name="Oshone R."/>
            <person name="Hurst S.G.IV."/>
            <person name="Abebe-Akele F."/>
            <person name="Simpson S."/>
            <person name="Morris K."/>
            <person name="Thomas W.K."/>
            <person name="Tisa L.S."/>
        </authorList>
    </citation>
    <scope>NUCLEOTIDE SEQUENCE [LARGE SCALE GENOMIC DNA]</scope>
    <source>
        <strain evidence="2">CpI1-S</strain>
    </source>
</reference>
<keyword evidence="1" id="KW-0456">Lyase</keyword>
<dbReference type="PANTHER" id="PTHR11941">
    <property type="entry name" value="ENOYL-COA HYDRATASE-RELATED"/>
    <property type="match status" value="1"/>
</dbReference>
<dbReference type="CDD" id="cd06558">
    <property type="entry name" value="crotonase-like"/>
    <property type="match status" value="1"/>
</dbReference>
<keyword evidence="2" id="KW-1185">Reference proteome</keyword>
<proteinExistence type="predicted"/>
<dbReference type="EMBL" id="JYFN01000066">
    <property type="protein sequence ID" value="KJE20241.1"/>
    <property type="molecule type" value="Genomic_DNA"/>
</dbReference>
<dbReference type="Pfam" id="PF00378">
    <property type="entry name" value="ECH_1"/>
    <property type="match status" value="1"/>
</dbReference>
<sequence>MGSEMIGLFDEIAYGKLDGVAEIRLNRPESRNPISARPGGTRDQILAALADAEADPTVGAVLVTGAGAAFSAGGDLAGNPIREHAADEARFRETADDFHRRVRRCPLPVVAAVRGYCLGAAVVLAASCDLVVAGDDARFGLPEGRLGLPGAAGLVPLIGRQWAKFLILTGELIDAGLAQRIGLVTAVVPAAELDPRARDLAARLSRMPREATTLNKRAVDAAADASGDEAARVAASGYDIITLAMSGRAQAPDGRPFAEIRREEGVRGLKAAREAQFTTPWLHRSYEPRAGA</sequence>
<dbReference type="SUPFAM" id="SSF52096">
    <property type="entry name" value="ClpP/crotonase"/>
    <property type="match status" value="1"/>
</dbReference>
<accession>A0A0D8B7U7</accession>
<dbReference type="GO" id="GO:0006635">
    <property type="term" value="P:fatty acid beta-oxidation"/>
    <property type="evidence" value="ECO:0007669"/>
    <property type="project" value="TreeGrafter"/>
</dbReference>
<dbReference type="EC" id="4.2.1.17" evidence="1"/>
<dbReference type="PANTHER" id="PTHR11941:SF54">
    <property type="entry name" value="ENOYL-COA HYDRATASE, MITOCHONDRIAL"/>
    <property type="match status" value="1"/>
</dbReference>
<gene>
    <name evidence="1" type="ORF">FF36_05463</name>
</gene>
<organism evidence="1 2">
    <name type="scientific">Frankia torreyi</name>
    <dbReference type="NCBI Taxonomy" id="1856"/>
    <lineage>
        <taxon>Bacteria</taxon>
        <taxon>Bacillati</taxon>
        <taxon>Actinomycetota</taxon>
        <taxon>Actinomycetes</taxon>
        <taxon>Frankiales</taxon>
        <taxon>Frankiaceae</taxon>
        <taxon>Frankia</taxon>
    </lineage>
</organism>
<evidence type="ECO:0000313" key="2">
    <source>
        <dbReference type="Proteomes" id="UP000032545"/>
    </source>
</evidence>
<dbReference type="PATRIC" id="fig|1502723.3.peg.5881"/>
<dbReference type="GO" id="GO:0004300">
    <property type="term" value="F:enoyl-CoA hydratase activity"/>
    <property type="evidence" value="ECO:0007669"/>
    <property type="project" value="UniProtKB-EC"/>
</dbReference>
<dbReference type="InterPro" id="IPR001753">
    <property type="entry name" value="Enoyl-CoA_hydra/iso"/>
</dbReference>
<name>A0A0D8B7U7_9ACTN</name>
<comment type="caution">
    <text evidence="1">The sequence shown here is derived from an EMBL/GenBank/DDBJ whole genome shotgun (WGS) entry which is preliminary data.</text>
</comment>